<comment type="caution">
    <text evidence="2">The sequence shown here is derived from an EMBL/GenBank/DDBJ whole genome shotgun (WGS) entry which is preliminary data.</text>
</comment>
<dbReference type="Proteomes" id="UP000283993">
    <property type="component" value="Unassembled WGS sequence"/>
</dbReference>
<keyword evidence="1" id="KW-0812">Transmembrane</keyword>
<protein>
    <submittedName>
        <fullName evidence="2">Uncharacterized protein</fullName>
    </submittedName>
</protein>
<feature type="transmembrane region" description="Helical" evidence="1">
    <location>
        <begin position="398"/>
        <end position="419"/>
    </location>
</feature>
<evidence type="ECO:0000256" key="1">
    <source>
        <dbReference type="SAM" id="Phobius"/>
    </source>
</evidence>
<proteinExistence type="predicted"/>
<dbReference type="AlphaFoldDB" id="A0A423PTJ0"/>
<feature type="transmembrane region" description="Helical" evidence="1">
    <location>
        <begin position="345"/>
        <end position="368"/>
    </location>
</feature>
<keyword evidence="3" id="KW-1185">Reference proteome</keyword>
<gene>
    <name evidence="2" type="ORF">SAOR_04935</name>
</gene>
<evidence type="ECO:0000313" key="3">
    <source>
        <dbReference type="Proteomes" id="UP000283993"/>
    </source>
</evidence>
<feature type="transmembrane region" description="Helical" evidence="1">
    <location>
        <begin position="449"/>
        <end position="468"/>
    </location>
</feature>
<name>A0A423PTJ0_9GAMM</name>
<sequence>MTTMTDVAHNAFVSRLRARGVDPMLRADLTIHAVDPVPVAVHRHDIGVVRVTREALCCAGDPDPALPRLEIVPEAQLPARIELHRRRVGMALDAALTDHRATIAEHGHLPWAALTARIGHTVMSTVACPDCAGTTSDPNTADTGTDRCAVCRGTGRYSRGARLQAVLACAERTQDIYCGDHETLVGPAVERELSDGDRFVFTAIELLQPGRWRLESTYRPEHIHIIDVTFDDRRMRLVSNEADDTLLTGAELVDEIATATARVEIERIETMLDRMERRRRFVHPRRILADVNASATGRGITGARVARDGLMPWPEAHASPARVDGLRSRLAALIRRQRRRHGQRLATGLFSGVLLLGGMLVAGLVLTAPAQAATLPPWFSGPWPETGRRLLARLGAHWSITAAMFFLSIAAIELCAAALEHRSSRRTARRHTCSGPVAEALSCYTASRASMAAALILALLALSLPHWAPAALGDMLPSSPTIFSAAVATGVG</sequence>
<evidence type="ECO:0000313" key="2">
    <source>
        <dbReference type="EMBL" id="ROO28907.1"/>
    </source>
</evidence>
<keyword evidence="1" id="KW-1133">Transmembrane helix</keyword>
<keyword evidence="1" id="KW-0472">Membrane</keyword>
<dbReference type="EMBL" id="AYKH01000007">
    <property type="protein sequence ID" value="ROO28907.1"/>
    <property type="molecule type" value="Genomic_DNA"/>
</dbReference>
<organism evidence="2 3">
    <name type="scientific">Salinisphaera orenii MK-B5</name>
    <dbReference type="NCBI Taxonomy" id="856730"/>
    <lineage>
        <taxon>Bacteria</taxon>
        <taxon>Pseudomonadati</taxon>
        <taxon>Pseudomonadota</taxon>
        <taxon>Gammaproteobacteria</taxon>
        <taxon>Salinisphaerales</taxon>
        <taxon>Salinisphaeraceae</taxon>
        <taxon>Salinisphaera</taxon>
    </lineage>
</organism>
<accession>A0A423PTJ0</accession>
<reference evidence="2 3" key="1">
    <citation type="submission" date="2013-10" db="EMBL/GenBank/DDBJ databases">
        <title>Salinisphaera orenii MK-B5 Genome Sequencing.</title>
        <authorList>
            <person name="Lai Q."/>
            <person name="Li C."/>
            <person name="Shao Z."/>
        </authorList>
    </citation>
    <scope>NUCLEOTIDE SEQUENCE [LARGE SCALE GENOMIC DNA]</scope>
    <source>
        <strain evidence="2 3">MK-B5</strain>
    </source>
</reference>